<feature type="region of interest" description="Disordered" evidence="1">
    <location>
        <begin position="33"/>
        <end position="52"/>
    </location>
</feature>
<sequence>MNPCLSYSATFLGSPVAEDAVAGLSFLRRKFPPVGGDSRGVSWRGQSGGGVK</sequence>
<organism evidence="2 3">
    <name type="scientific">Hyaloperonospora arabidopsidis (strain Emoy2)</name>
    <name type="common">Downy mildew agent</name>
    <name type="synonym">Peronospora arabidopsidis</name>
    <dbReference type="NCBI Taxonomy" id="559515"/>
    <lineage>
        <taxon>Eukaryota</taxon>
        <taxon>Sar</taxon>
        <taxon>Stramenopiles</taxon>
        <taxon>Oomycota</taxon>
        <taxon>Peronosporomycetes</taxon>
        <taxon>Peronosporales</taxon>
        <taxon>Peronosporaceae</taxon>
        <taxon>Hyaloperonospora</taxon>
    </lineage>
</organism>
<evidence type="ECO:0000313" key="2">
    <source>
        <dbReference type="EnsemblProtists" id="HpaP801337"/>
    </source>
</evidence>
<evidence type="ECO:0000256" key="1">
    <source>
        <dbReference type="SAM" id="MobiDB-lite"/>
    </source>
</evidence>
<dbReference type="VEuPathDB" id="FungiDB:HpaG801337"/>
<dbReference type="VEuPathDB" id="FungiDB:HpaG812517"/>
<dbReference type="EnsemblProtists" id="HpaT812516">
    <property type="protein sequence ID" value="HpaP812516"/>
    <property type="gene ID" value="HpaG812516"/>
</dbReference>
<dbReference type="EnsemblProtists" id="HpaT812517">
    <property type="protein sequence ID" value="HpaP812517"/>
    <property type="gene ID" value="HpaG812517"/>
</dbReference>
<proteinExistence type="predicted"/>
<reference evidence="3" key="1">
    <citation type="journal article" date="2010" name="Science">
        <title>Signatures of adaptation to obligate biotrophy in the Hyaloperonospora arabidopsidis genome.</title>
        <authorList>
            <person name="Baxter L."/>
            <person name="Tripathy S."/>
            <person name="Ishaque N."/>
            <person name="Boot N."/>
            <person name="Cabral A."/>
            <person name="Kemen E."/>
            <person name="Thines M."/>
            <person name="Ah-Fong A."/>
            <person name="Anderson R."/>
            <person name="Badejoko W."/>
            <person name="Bittner-Eddy P."/>
            <person name="Boore J.L."/>
            <person name="Chibucos M.C."/>
            <person name="Coates M."/>
            <person name="Dehal P."/>
            <person name="Delehaunty K."/>
            <person name="Dong S."/>
            <person name="Downton P."/>
            <person name="Dumas B."/>
            <person name="Fabro G."/>
            <person name="Fronick C."/>
            <person name="Fuerstenberg S.I."/>
            <person name="Fulton L."/>
            <person name="Gaulin E."/>
            <person name="Govers F."/>
            <person name="Hughes L."/>
            <person name="Humphray S."/>
            <person name="Jiang R.H."/>
            <person name="Judelson H."/>
            <person name="Kamoun S."/>
            <person name="Kyung K."/>
            <person name="Meijer H."/>
            <person name="Minx P."/>
            <person name="Morris P."/>
            <person name="Nelson J."/>
            <person name="Phuntumart V."/>
            <person name="Qutob D."/>
            <person name="Rehmany A."/>
            <person name="Rougon-Cardoso A."/>
            <person name="Ryden P."/>
            <person name="Torto-Alalibo T."/>
            <person name="Studholme D."/>
            <person name="Wang Y."/>
            <person name="Win J."/>
            <person name="Wood J."/>
            <person name="Clifton S.W."/>
            <person name="Rogers J."/>
            <person name="Van den Ackerveken G."/>
            <person name="Jones J.D."/>
            <person name="McDowell J.M."/>
            <person name="Beynon J."/>
            <person name="Tyler B.M."/>
        </authorList>
    </citation>
    <scope>NUCLEOTIDE SEQUENCE [LARGE SCALE GENOMIC DNA]</scope>
    <source>
        <strain evidence="3">Emoy2</strain>
    </source>
</reference>
<protein>
    <submittedName>
        <fullName evidence="2">Uncharacterized protein</fullName>
    </submittedName>
</protein>
<dbReference type="EnsemblProtists" id="HpaT801338">
    <property type="protein sequence ID" value="HpaP801338"/>
    <property type="gene ID" value="HpaG801338"/>
</dbReference>
<reference evidence="2" key="2">
    <citation type="submission" date="2015-06" db="UniProtKB">
        <authorList>
            <consortium name="EnsemblProtists"/>
        </authorList>
    </citation>
    <scope>IDENTIFICATION</scope>
    <source>
        <strain evidence="2">Emoy2</strain>
    </source>
</reference>
<dbReference type="EnsemblProtists" id="HpaT801337">
    <property type="protein sequence ID" value="HpaP801337"/>
    <property type="gene ID" value="HpaG801337"/>
</dbReference>
<dbReference type="InParanoid" id="M4B4Y7"/>
<name>M4B4Y7_HYAAE</name>
<dbReference type="EMBL" id="JH598325">
    <property type="status" value="NOT_ANNOTATED_CDS"/>
    <property type="molecule type" value="Genomic_DNA"/>
</dbReference>
<dbReference type="EMBL" id="CU469390">
    <property type="status" value="NOT_ANNOTATED_CDS"/>
    <property type="molecule type" value="Genomic_DNA"/>
</dbReference>
<dbReference type="HOGENOM" id="CLU_3091397_0_0_1"/>
<accession>M4B4Y7</accession>
<evidence type="ECO:0000313" key="3">
    <source>
        <dbReference type="Proteomes" id="UP000011713"/>
    </source>
</evidence>
<dbReference type="Proteomes" id="UP000011713">
    <property type="component" value="Unassembled WGS sequence"/>
</dbReference>
<keyword evidence="3" id="KW-1185">Reference proteome</keyword>
<dbReference type="AlphaFoldDB" id="M4B4Y7"/>